<dbReference type="Proteomes" id="UP000694411">
    <property type="component" value="Chromosome 10"/>
</dbReference>
<dbReference type="PANTHER" id="PTHR47148:SF1">
    <property type="entry name" value="CYTOCHROME C OXIDASE ASSEMBLY FACTOR 1 HOMOLOG"/>
    <property type="match status" value="1"/>
</dbReference>
<reference evidence="2" key="3">
    <citation type="submission" date="2025-09" db="UniProtKB">
        <authorList>
            <consortium name="Ensembl"/>
        </authorList>
    </citation>
    <scope>IDENTIFICATION</scope>
</reference>
<dbReference type="GO" id="GO:0033617">
    <property type="term" value="P:mitochondrial respiratory chain complex IV assembly"/>
    <property type="evidence" value="ECO:0007669"/>
    <property type="project" value="TreeGrafter"/>
</dbReference>
<dbReference type="GO" id="GO:0032981">
    <property type="term" value="P:mitochondrial respiratory chain complex I assembly"/>
    <property type="evidence" value="ECO:0007669"/>
    <property type="project" value="TreeGrafter"/>
</dbReference>
<dbReference type="PANTHER" id="PTHR47148">
    <property type="entry name" value="CYTOCHROME C OXIDASE ASSEMBLY FACTOR 1 HOMOLOG"/>
    <property type="match status" value="1"/>
</dbReference>
<dbReference type="GO" id="GO:0005743">
    <property type="term" value="C:mitochondrial inner membrane"/>
    <property type="evidence" value="ECO:0007669"/>
    <property type="project" value="TreeGrafter"/>
</dbReference>
<protein>
    <submittedName>
        <fullName evidence="2">Uncharacterized protein</fullName>
    </submittedName>
</protein>
<feature type="compositionally biased region" description="Polar residues" evidence="1">
    <location>
        <begin position="1"/>
        <end position="11"/>
    </location>
</feature>
<sequence length="140" mass="16125">RMWYPISSSHQKYPGSRMPVPQGKNGPFRQCVRYWGLGPCVLPHTKDFSRASCYQLALEQVHSHPKAQGALGPLLNIHYLKLTNKHNFVDIADAKLKILLIQKCTFQRWHLDEVFLEPKDCQQIPVFKLSGENGEEVKKK</sequence>
<dbReference type="AlphaFoldDB" id="A0A8D2EP28"/>
<reference evidence="2" key="2">
    <citation type="submission" date="2025-08" db="UniProtKB">
        <authorList>
            <consortium name="Ensembl"/>
        </authorList>
    </citation>
    <scope>IDENTIFICATION</scope>
</reference>
<keyword evidence="3" id="KW-1185">Reference proteome</keyword>
<organism evidence="2 3">
    <name type="scientific">Theropithecus gelada</name>
    <name type="common">Gelada baboon</name>
    <dbReference type="NCBI Taxonomy" id="9565"/>
    <lineage>
        <taxon>Eukaryota</taxon>
        <taxon>Metazoa</taxon>
        <taxon>Chordata</taxon>
        <taxon>Craniata</taxon>
        <taxon>Vertebrata</taxon>
        <taxon>Euteleostomi</taxon>
        <taxon>Mammalia</taxon>
        <taxon>Eutheria</taxon>
        <taxon>Euarchontoglires</taxon>
        <taxon>Primates</taxon>
        <taxon>Haplorrhini</taxon>
        <taxon>Catarrhini</taxon>
        <taxon>Cercopithecidae</taxon>
        <taxon>Cercopithecinae</taxon>
        <taxon>Theropithecus</taxon>
    </lineage>
</organism>
<name>A0A8D2EP28_THEGE</name>
<feature type="region of interest" description="Disordered" evidence="1">
    <location>
        <begin position="1"/>
        <end position="20"/>
    </location>
</feature>
<evidence type="ECO:0000313" key="2">
    <source>
        <dbReference type="Ensembl" id="ENSTGEP00000007531.1"/>
    </source>
</evidence>
<evidence type="ECO:0000256" key="1">
    <source>
        <dbReference type="SAM" id="MobiDB-lite"/>
    </source>
</evidence>
<reference evidence="2" key="1">
    <citation type="submission" date="2018-05" db="EMBL/GenBank/DDBJ databases">
        <title>Whole genome of Theropithecus gelada.</title>
        <authorList>
            <person name="Chiou K.L."/>
            <person name="Snyder-Mackler N."/>
        </authorList>
    </citation>
    <scope>NUCLEOTIDE SEQUENCE [LARGE SCALE GENOMIC DNA]</scope>
</reference>
<accession>A0A8D2EP28</accession>
<dbReference type="Ensembl" id="ENSTGET00000009066.1">
    <property type="protein sequence ID" value="ENSTGEP00000007531.1"/>
    <property type="gene ID" value="ENSTGEG00000006168.1"/>
</dbReference>
<evidence type="ECO:0000313" key="3">
    <source>
        <dbReference type="Proteomes" id="UP000694411"/>
    </source>
</evidence>
<proteinExistence type="predicted"/>